<reference evidence="2" key="1">
    <citation type="journal article" date="2009" name="Nature">
        <title>Genome sequence and analysis of the Irish potato famine pathogen Phytophthora infestans.</title>
        <authorList>
            <consortium name="The Broad Institute Genome Sequencing Platform"/>
            <person name="Haas B.J."/>
            <person name="Kamoun S."/>
            <person name="Zody M.C."/>
            <person name="Jiang R.H."/>
            <person name="Handsaker R.E."/>
            <person name="Cano L.M."/>
            <person name="Grabherr M."/>
            <person name="Kodira C.D."/>
            <person name="Raffaele S."/>
            <person name="Torto-Alalibo T."/>
            <person name="Bozkurt T.O."/>
            <person name="Ah-Fong A.M."/>
            <person name="Alvarado L."/>
            <person name="Anderson V.L."/>
            <person name="Armstrong M.R."/>
            <person name="Avrova A."/>
            <person name="Baxter L."/>
            <person name="Beynon J."/>
            <person name="Boevink P.C."/>
            <person name="Bollmann S.R."/>
            <person name="Bos J.I."/>
            <person name="Bulone V."/>
            <person name="Cai G."/>
            <person name="Cakir C."/>
            <person name="Carrington J.C."/>
            <person name="Chawner M."/>
            <person name="Conti L."/>
            <person name="Costanzo S."/>
            <person name="Ewan R."/>
            <person name="Fahlgren N."/>
            <person name="Fischbach M.A."/>
            <person name="Fugelstad J."/>
            <person name="Gilroy E.M."/>
            <person name="Gnerre S."/>
            <person name="Green P.J."/>
            <person name="Grenville-Briggs L.J."/>
            <person name="Griffith J."/>
            <person name="Grunwald N.J."/>
            <person name="Horn K."/>
            <person name="Horner N.R."/>
            <person name="Hu C.H."/>
            <person name="Huitema E."/>
            <person name="Jeong D.H."/>
            <person name="Jones A.M."/>
            <person name="Jones J.D."/>
            <person name="Jones R.W."/>
            <person name="Karlsson E.K."/>
            <person name="Kunjeti S.G."/>
            <person name="Lamour K."/>
            <person name="Liu Z."/>
            <person name="Ma L."/>
            <person name="Maclean D."/>
            <person name="Chibucos M.C."/>
            <person name="McDonald H."/>
            <person name="McWalters J."/>
            <person name="Meijer H.J."/>
            <person name="Morgan W."/>
            <person name="Morris P.F."/>
            <person name="Munro C.A."/>
            <person name="O'Neill K."/>
            <person name="Ospina-Giraldo M."/>
            <person name="Pinzon A."/>
            <person name="Pritchard L."/>
            <person name="Ramsahoye B."/>
            <person name="Ren Q."/>
            <person name="Restrepo S."/>
            <person name="Roy S."/>
            <person name="Sadanandom A."/>
            <person name="Savidor A."/>
            <person name="Schornack S."/>
            <person name="Schwartz D.C."/>
            <person name="Schumann U.D."/>
            <person name="Schwessinger B."/>
            <person name="Seyer L."/>
            <person name="Sharpe T."/>
            <person name="Silvar C."/>
            <person name="Song J."/>
            <person name="Studholme D.J."/>
            <person name="Sykes S."/>
            <person name="Thines M."/>
            <person name="van de Vondervoort P.J."/>
            <person name="Phuntumart V."/>
            <person name="Wawra S."/>
            <person name="Weide R."/>
            <person name="Win J."/>
            <person name="Young C."/>
            <person name="Zhou S."/>
            <person name="Fry W."/>
            <person name="Meyers B.C."/>
            <person name="van West P."/>
            <person name="Ristaino J."/>
            <person name="Govers F."/>
            <person name="Birch P.R."/>
            <person name="Whisson S.C."/>
            <person name="Judelson H.S."/>
            <person name="Nusbaum C."/>
        </authorList>
    </citation>
    <scope>NUCLEOTIDE SEQUENCE [LARGE SCALE GENOMIC DNA]</scope>
    <source>
        <strain evidence="2">T30-4</strain>
    </source>
</reference>
<dbReference type="HOGENOM" id="CLU_132351_0_0_1"/>
<keyword evidence="2" id="KW-1185">Reference proteome</keyword>
<dbReference type="KEGG" id="pif:PITG_08965"/>
<sequence length="117" mass="14058">MTERRLCCSRKTCKRYGSCKFGWKIWITKITAEMKKFFLQQDEWAVPPQLIWSSMRRSEILQPKRGYPTLEQVTNCAKYLRRLQGTKNSIHVMQMATRMWVKAQIQTRLLLAFRVLR</sequence>
<dbReference type="RefSeq" id="XP_002903003.1">
    <property type="nucleotide sequence ID" value="XM_002902957.1"/>
</dbReference>
<dbReference type="AlphaFoldDB" id="D0NDL6"/>
<organism evidence="1 2">
    <name type="scientific">Phytophthora infestans (strain T30-4)</name>
    <name type="common">Potato late blight agent</name>
    <dbReference type="NCBI Taxonomy" id="403677"/>
    <lineage>
        <taxon>Eukaryota</taxon>
        <taxon>Sar</taxon>
        <taxon>Stramenopiles</taxon>
        <taxon>Oomycota</taxon>
        <taxon>Peronosporomycetes</taxon>
        <taxon>Peronosporales</taxon>
        <taxon>Peronosporaceae</taxon>
        <taxon>Phytophthora</taxon>
    </lineage>
</organism>
<dbReference type="OMA" id="QLIWSSM"/>
<name>D0NDL6_PHYIT</name>
<protein>
    <submittedName>
        <fullName evidence="1">Uncharacterized protein</fullName>
    </submittedName>
</protein>
<dbReference type="EMBL" id="DS028133">
    <property type="protein sequence ID" value="EEY56173.1"/>
    <property type="molecule type" value="Genomic_DNA"/>
</dbReference>
<dbReference type="Proteomes" id="UP000006643">
    <property type="component" value="Unassembled WGS sequence"/>
</dbReference>
<dbReference type="OrthoDB" id="166868at2759"/>
<accession>D0NDL6</accession>
<proteinExistence type="predicted"/>
<evidence type="ECO:0000313" key="1">
    <source>
        <dbReference type="EMBL" id="EEY56173.1"/>
    </source>
</evidence>
<evidence type="ECO:0000313" key="2">
    <source>
        <dbReference type="Proteomes" id="UP000006643"/>
    </source>
</evidence>
<gene>
    <name evidence="1" type="ORF">PITG_08965</name>
</gene>
<dbReference type="InParanoid" id="D0NDL6"/>
<dbReference type="GeneID" id="9462221"/>
<dbReference type="VEuPathDB" id="FungiDB:PITG_08965"/>